<dbReference type="InterPro" id="IPR024884">
    <property type="entry name" value="NAPE-PLD"/>
</dbReference>
<dbReference type="GO" id="GO:0005737">
    <property type="term" value="C:cytoplasm"/>
    <property type="evidence" value="ECO:0007669"/>
    <property type="project" value="TreeGrafter"/>
</dbReference>
<evidence type="ECO:0000259" key="1">
    <source>
        <dbReference type="Pfam" id="PF12706"/>
    </source>
</evidence>
<dbReference type="KEGG" id="suls:Sdiek1_2402"/>
<keyword evidence="2" id="KW-0378">Hydrolase</keyword>
<dbReference type="OrthoDB" id="9805728at2"/>
<dbReference type="Proteomes" id="UP000502831">
    <property type="component" value="Chromosome"/>
</dbReference>
<name>A0A1Y0HN71_9BACT</name>
<dbReference type="EMBL" id="CP039734">
    <property type="protein sequence ID" value="QIR75479.1"/>
    <property type="molecule type" value="Genomic_DNA"/>
</dbReference>
<reference evidence="3" key="4">
    <citation type="submission" date="2020-08" db="EMBL/GenBank/DDBJ databases">
        <authorList>
            <person name="Yang Y."/>
            <person name="Huo L."/>
            <person name="Yan J."/>
        </authorList>
    </citation>
    <scope>NUCLEOTIDE SEQUENCE</scope>
    <source>
        <strain evidence="3">ACSDCE</strain>
    </source>
</reference>
<protein>
    <submittedName>
        <fullName evidence="2">L-ascorbate-6-phosphate lactonase UlaG</fullName>
        <ecNumber evidence="2">3.1.1.-</ecNumber>
    </submittedName>
    <submittedName>
        <fullName evidence="3">MBL fold metallo-hydrolase</fullName>
    </submittedName>
</protein>
<feature type="domain" description="Metallo-beta-lactamase" evidence="1">
    <location>
        <begin position="85"/>
        <end position="278"/>
    </location>
</feature>
<proteinExistence type="predicted"/>
<dbReference type="GO" id="GO:0008270">
    <property type="term" value="F:zinc ion binding"/>
    <property type="evidence" value="ECO:0007669"/>
    <property type="project" value="InterPro"/>
</dbReference>
<organism evidence="2 4">
    <name type="scientific">Sulfurospirillum diekertiae</name>
    <dbReference type="NCBI Taxonomy" id="1854492"/>
    <lineage>
        <taxon>Bacteria</taxon>
        <taxon>Pseudomonadati</taxon>
        <taxon>Campylobacterota</taxon>
        <taxon>Epsilonproteobacteria</taxon>
        <taxon>Campylobacterales</taxon>
        <taxon>Sulfurospirillaceae</taxon>
        <taxon>Sulfurospirillum</taxon>
    </lineage>
</organism>
<accession>A0A6G9VQ52</accession>
<dbReference type="PIRSF" id="PIRSF038896">
    <property type="entry name" value="NAPE-PLD"/>
    <property type="match status" value="1"/>
</dbReference>
<dbReference type="PANTHER" id="PTHR15032:SF4">
    <property type="entry name" value="N-ACYL-PHOSPHATIDYLETHANOLAMINE-HYDROLYZING PHOSPHOLIPASE D"/>
    <property type="match status" value="1"/>
</dbReference>
<dbReference type="RefSeq" id="WP_087439287.1">
    <property type="nucleotide sequence ID" value="NZ_CP021416.1"/>
</dbReference>
<dbReference type="AlphaFoldDB" id="A0A1Y0HN71"/>
<dbReference type="GO" id="GO:0070290">
    <property type="term" value="F:N-acylphosphatidylethanolamine-specific phospholipase D activity"/>
    <property type="evidence" value="ECO:0007669"/>
    <property type="project" value="InterPro"/>
</dbReference>
<evidence type="ECO:0000313" key="2">
    <source>
        <dbReference type="EMBL" id="ARU49552.1"/>
    </source>
</evidence>
<dbReference type="SUPFAM" id="SSF56281">
    <property type="entry name" value="Metallo-hydrolase/oxidoreductase"/>
    <property type="match status" value="1"/>
</dbReference>
<dbReference type="EC" id="3.1.1.-" evidence="2"/>
<reference evidence="4" key="2">
    <citation type="submission" date="2017-05" db="EMBL/GenBank/DDBJ databases">
        <title>Dechlorination kinetics govern the competition between two new strains of the genus Sulfurospirillum.</title>
        <authorList>
            <person name="Buttet G.F."/>
            <person name="Murray A.M."/>
            <person name="Goris T."/>
            <person name="Burion M."/>
            <person name="Lin B."/>
            <person name="Rolle M."/>
            <person name="Maillard J."/>
        </authorList>
    </citation>
    <scope>NUCLEOTIDE SEQUENCE [LARGE SCALE GENOMIC DNA]</scope>
    <source>
        <strain evidence="4">SL2-1</strain>
    </source>
</reference>
<dbReference type="PANTHER" id="PTHR15032">
    <property type="entry name" value="N-ACYL-PHOSPHATIDYLETHANOLAMINE-HYDROLYZING PHOSPHOLIPASE D"/>
    <property type="match status" value="1"/>
</dbReference>
<dbReference type="InterPro" id="IPR036866">
    <property type="entry name" value="RibonucZ/Hydroxyglut_hydro"/>
</dbReference>
<keyword evidence="4" id="KW-1185">Reference proteome</keyword>
<dbReference type="EMBL" id="CP021416">
    <property type="protein sequence ID" value="ARU49552.1"/>
    <property type="molecule type" value="Genomic_DNA"/>
</dbReference>
<reference evidence="3 5" key="1">
    <citation type="journal article" date="2017" name="Environ. Sci. Technol.">
        <title>Organohalide Respiration with Chlorinated Ethenes under Low pH Conditions.</title>
        <authorList>
            <person name="Yang Y."/>
            <person name="Capiro N.L."/>
            <person name="Marcet T.F."/>
            <person name="Yan J."/>
            <person name="Pennell K.D."/>
            <person name="Loffler F.E."/>
        </authorList>
    </citation>
    <scope>NUCLEOTIDE SEQUENCE [LARGE SCALE GENOMIC DNA]</scope>
    <source>
        <strain evidence="3 5">ACSDCE</strain>
    </source>
</reference>
<sequence>MNTLNFDPKTQRFQNLYPIKTPKMTLKQSLRAAQEILYKSAQKIPTSKIPQIKPNLEAFEKASDRLKFIWFGHSTVLLNIDGIKVLLDPMFSLYASPIKGIIKRFQPPVLMLKELPYIDVIVISHDHYDHLDKKSIQFFKDKETRFVVPLGIKRYMMKWGILEQKIVELDWHESYQMDSIHFTATPAHHFSGRNLLGHNKTLWASWVIKGKNANVFFSGDSAYSPHFKEIGERYGAFDVAFMENGQYDKRWINAHMMPEQTVQAIKDIQAKFFVPIHWSMFRLSPHHWLDPIIQSLKITKEQNVLILNPFLGEIMSIPLH</sequence>
<accession>A0A1Y0HN71</accession>
<evidence type="ECO:0000313" key="3">
    <source>
        <dbReference type="EMBL" id="QIR75479.1"/>
    </source>
</evidence>
<gene>
    <name evidence="3" type="ORF">FA584_04370</name>
    <name evidence="2" type="ORF">Sdiek1_2402</name>
</gene>
<dbReference type="Gene3D" id="3.60.15.10">
    <property type="entry name" value="Ribonuclease Z/Hydroxyacylglutathione hydrolase-like"/>
    <property type="match status" value="1"/>
</dbReference>
<evidence type="ECO:0000313" key="5">
    <source>
        <dbReference type="Proteomes" id="UP000502831"/>
    </source>
</evidence>
<reference evidence="2" key="3">
    <citation type="journal article" date="2018" name="FEMS Microbiol. Ecol.">
        <title>Coexistence of two distinct Sulfurospirillum populations respiring tetrachloroethene-genomic and kinetic considerations. .</title>
        <authorList>
            <person name="Buttet G.F."/>
            <person name="Murray A.M."/>
            <person name="Goris T."/>
            <person name="Burion M."/>
            <person name="Jin B."/>
            <person name="Rolle M."/>
            <person name="Holliger C."/>
            <person name="Maillard J."/>
        </authorList>
    </citation>
    <scope>NUCLEOTIDE SEQUENCE</scope>
    <source>
        <strain evidence="2">SL2-1</strain>
    </source>
</reference>
<dbReference type="Proteomes" id="UP000196005">
    <property type="component" value="Chromosome"/>
</dbReference>
<dbReference type="Pfam" id="PF12706">
    <property type="entry name" value="Lactamase_B_2"/>
    <property type="match status" value="1"/>
</dbReference>
<dbReference type="InterPro" id="IPR001279">
    <property type="entry name" value="Metallo-B-lactamas"/>
</dbReference>
<evidence type="ECO:0000313" key="4">
    <source>
        <dbReference type="Proteomes" id="UP000196005"/>
    </source>
</evidence>